<proteinExistence type="predicted"/>
<comment type="caution">
    <text evidence="1">The sequence shown here is derived from an EMBL/GenBank/DDBJ whole genome shotgun (WGS) entry which is preliminary data.</text>
</comment>
<keyword evidence="2" id="KW-1185">Reference proteome</keyword>
<evidence type="ECO:0000313" key="2">
    <source>
        <dbReference type="Proteomes" id="UP000321580"/>
    </source>
</evidence>
<dbReference type="RefSeq" id="WP_147167876.1">
    <property type="nucleotide sequence ID" value="NZ_VOOR01000024.1"/>
</dbReference>
<accession>A0A5C6RLE1</accession>
<sequence>MAYCSPVEPPRASAPQLTAHTAVAAASGYEVQWGRTAIPLSAYANPKVYRGQAAVGLEEFHELLGQPISLSYLGDSLAFELVGIHRLPYRRFDPFGISFPDYSDSAGLAPEISDIFRSGIRPGDAIGLHLSAGDSTIIQFAQLYIKDPYQSYTPEVRVPEVRHTDDTYGFQVIQESGQRPILRVDTASGPTRHIYQLYEQNNTYRVVHIPGFKTARRLLTDRDQLFATQDIRRAEVLDTSLSDWMLLPELTGYEGLQARLDWGGMTASPESPPYHLWAFQSALGQEPRLLIGADSFRIHGFELTISGEASRPQLFAGTAVAAAPLQKVLWQTPPASSVYFNRLVVSRPGAPDQLLLFPQAFAFHIERLLPYELEISKGTAGQPRAMAGESWMKLENYPLRAALCWLLSLEEGQIDWQAVGPEPSMTVAFASKAYAPHTARELIAHELLQGYGLRMDWAAPPAQYVLEVADEALLKQFHNPEDSLQVYHNRYDHLVFALGADMDEVSGLLEEAFGKPVVNGTGQPTSMGFRVELDLGSVAACRKALQRTGLRLRADYSCARLRVSPSHTAQ</sequence>
<reference evidence="1 2" key="1">
    <citation type="submission" date="2019-08" db="EMBL/GenBank/DDBJ databases">
        <title>Genome of Phaeodactylibacter luteus.</title>
        <authorList>
            <person name="Bowman J.P."/>
        </authorList>
    </citation>
    <scope>NUCLEOTIDE SEQUENCE [LARGE SCALE GENOMIC DNA]</scope>
    <source>
        <strain evidence="1 2">KCTC 42180</strain>
    </source>
</reference>
<gene>
    <name evidence="1" type="ORF">FRY97_12490</name>
</gene>
<dbReference type="Proteomes" id="UP000321580">
    <property type="component" value="Unassembled WGS sequence"/>
</dbReference>
<name>A0A5C6RLE1_9BACT</name>
<protein>
    <submittedName>
        <fullName evidence="1">Uncharacterized protein</fullName>
    </submittedName>
</protein>
<dbReference type="OrthoDB" id="9819854at2"/>
<evidence type="ECO:0000313" key="1">
    <source>
        <dbReference type="EMBL" id="TXB62774.1"/>
    </source>
</evidence>
<dbReference type="AlphaFoldDB" id="A0A5C6RLE1"/>
<organism evidence="1 2">
    <name type="scientific">Phaeodactylibacter luteus</name>
    <dbReference type="NCBI Taxonomy" id="1564516"/>
    <lineage>
        <taxon>Bacteria</taxon>
        <taxon>Pseudomonadati</taxon>
        <taxon>Bacteroidota</taxon>
        <taxon>Saprospiria</taxon>
        <taxon>Saprospirales</taxon>
        <taxon>Haliscomenobacteraceae</taxon>
        <taxon>Phaeodactylibacter</taxon>
    </lineage>
</organism>
<dbReference type="EMBL" id="VOOR01000024">
    <property type="protein sequence ID" value="TXB62774.1"/>
    <property type="molecule type" value="Genomic_DNA"/>
</dbReference>